<organism evidence="1 2">
    <name type="scientific">Paenibacillus agaridevorans</name>
    <dbReference type="NCBI Taxonomy" id="171404"/>
    <lineage>
        <taxon>Bacteria</taxon>
        <taxon>Bacillati</taxon>
        <taxon>Bacillota</taxon>
        <taxon>Bacilli</taxon>
        <taxon>Bacillales</taxon>
        <taxon>Paenibacillaceae</taxon>
        <taxon>Paenibacillus</taxon>
    </lineage>
</organism>
<dbReference type="Proteomes" id="UP000245202">
    <property type="component" value="Unassembled WGS sequence"/>
</dbReference>
<dbReference type="InterPro" id="IPR058600">
    <property type="entry name" value="YhjD-like"/>
</dbReference>
<sequence length="157" mass="18698">MSKLDGNERWKTKILLTEQKGQYEVRDQLQLTGRPSSEELIMIRDYILYPHMLKMIQKSNDDMGFAHIALKGVITRCLEYILFSITDDFYALKRELKNLNIKVVEEEISDDIIYHRYYCRGYEERFGIVREVLRTDIRTKFTDYTMQLGKQLKANKG</sequence>
<dbReference type="AlphaFoldDB" id="A0A2R5ES18"/>
<keyword evidence="2" id="KW-1185">Reference proteome</keyword>
<protein>
    <submittedName>
        <fullName evidence="1">Uncharacterized protein</fullName>
    </submittedName>
</protein>
<accession>A0A2R5ES18</accession>
<gene>
    <name evidence="1" type="ORF">PAT3040_04001</name>
</gene>
<evidence type="ECO:0000313" key="1">
    <source>
        <dbReference type="EMBL" id="GBG09357.1"/>
    </source>
</evidence>
<reference evidence="1 2" key="1">
    <citation type="submission" date="2017-08" db="EMBL/GenBank/DDBJ databases">
        <title>Substantial Increase in Enzyme Production by Combined Drug-Resistance Mutations in Paenibacillus agaridevorans.</title>
        <authorList>
            <person name="Tanaka Y."/>
            <person name="Funane K."/>
            <person name="Hosaka T."/>
            <person name="Shiwa Y."/>
            <person name="Fujita N."/>
            <person name="Miyazaki T."/>
            <person name="Yoshikawa H."/>
            <person name="Murakami K."/>
            <person name="Kasahara K."/>
            <person name="Inaoka T."/>
            <person name="Hiraga Y."/>
            <person name="Ochi K."/>
        </authorList>
    </citation>
    <scope>NUCLEOTIDE SEQUENCE [LARGE SCALE GENOMIC DNA]</scope>
    <source>
        <strain evidence="1 2">T-3040</strain>
    </source>
</reference>
<dbReference type="RefSeq" id="WP_108994112.1">
    <property type="nucleotide sequence ID" value="NZ_BDQX01000225.1"/>
</dbReference>
<comment type="caution">
    <text evidence="1">The sequence shown here is derived from an EMBL/GenBank/DDBJ whole genome shotgun (WGS) entry which is preliminary data.</text>
</comment>
<name>A0A2R5ES18_9BACL</name>
<proteinExistence type="predicted"/>
<dbReference type="Pfam" id="PF26325">
    <property type="entry name" value="YhjD"/>
    <property type="match status" value="1"/>
</dbReference>
<dbReference type="EMBL" id="BDQX01000225">
    <property type="protein sequence ID" value="GBG09357.1"/>
    <property type="molecule type" value="Genomic_DNA"/>
</dbReference>
<evidence type="ECO:0000313" key="2">
    <source>
        <dbReference type="Proteomes" id="UP000245202"/>
    </source>
</evidence>